<organism evidence="2 3">
    <name type="scientific">Sabulicella glaciei</name>
    <dbReference type="NCBI Taxonomy" id="2984948"/>
    <lineage>
        <taxon>Bacteria</taxon>
        <taxon>Pseudomonadati</taxon>
        <taxon>Pseudomonadota</taxon>
        <taxon>Alphaproteobacteria</taxon>
        <taxon>Acetobacterales</taxon>
        <taxon>Acetobacteraceae</taxon>
        <taxon>Sabulicella</taxon>
    </lineage>
</organism>
<proteinExistence type="predicted"/>
<gene>
    <name evidence="2" type="ORF">OF850_16320</name>
</gene>
<reference evidence="2 3" key="1">
    <citation type="submission" date="2022-10" db="EMBL/GenBank/DDBJ databases">
        <title>Roseococcus glaciei nov., sp. nov., isolated from glacier.</title>
        <authorList>
            <person name="Liu Q."/>
            <person name="Xin Y.-H."/>
        </authorList>
    </citation>
    <scope>NUCLEOTIDE SEQUENCE [LARGE SCALE GENOMIC DNA]</scope>
    <source>
        <strain evidence="2 3">MDT2-1-1</strain>
    </source>
</reference>
<evidence type="ECO:0000313" key="3">
    <source>
        <dbReference type="Proteomes" id="UP001526430"/>
    </source>
</evidence>
<feature type="chain" id="PRO_5045053096" evidence="1">
    <location>
        <begin position="21"/>
        <end position="193"/>
    </location>
</feature>
<dbReference type="EMBL" id="JAPFQI010000014">
    <property type="protein sequence ID" value="MCW8087200.1"/>
    <property type="molecule type" value="Genomic_DNA"/>
</dbReference>
<dbReference type="RefSeq" id="WP_301591371.1">
    <property type="nucleotide sequence ID" value="NZ_JAPFQI010000014.1"/>
</dbReference>
<comment type="caution">
    <text evidence="2">The sequence shown here is derived from an EMBL/GenBank/DDBJ whole genome shotgun (WGS) entry which is preliminary data.</text>
</comment>
<accession>A0ABT3NYJ6</accession>
<sequence length="193" mass="20488">MRAGFFLAFLLCATALPVAAQPDPMAEQRCVWSCLAQSRGANDPRYHACVERMCSGLGAPPRSAPRCSEPTRAAEATWRVKSQSGRPAAGLCAPEGVCLEIACAALGALRLRLDPAHERFPPGHLLLLRVDGQDFHLSAPPPGRDGLLAWEATPPLLAALRNGASQELLTGRGRVPFSLRGSGAAVSTVERRC</sequence>
<evidence type="ECO:0000256" key="1">
    <source>
        <dbReference type="SAM" id="SignalP"/>
    </source>
</evidence>
<name>A0ABT3NYJ6_9PROT</name>
<evidence type="ECO:0000313" key="2">
    <source>
        <dbReference type="EMBL" id="MCW8087200.1"/>
    </source>
</evidence>
<dbReference type="Proteomes" id="UP001526430">
    <property type="component" value="Unassembled WGS sequence"/>
</dbReference>
<keyword evidence="1" id="KW-0732">Signal</keyword>
<keyword evidence="3" id="KW-1185">Reference proteome</keyword>
<feature type="signal peptide" evidence="1">
    <location>
        <begin position="1"/>
        <end position="20"/>
    </location>
</feature>
<protein>
    <submittedName>
        <fullName evidence="2">Uncharacterized protein</fullName>
    </submittedName>
</protein>